<dbReference type="GO" id="GO:0016491">
    <property type="term" value="F:oxidoreductase activity"/>
    <property type="evidence" value="ECO:0007669"/>
    <property type="project" value="InterPro"/>
</dbReference>
<dbReference type="Proteomes" id="UP000005289">
    <property type="component" value="Chromosome"/>
</dbReference>
<dbReference type="Gene3D" id="3.40.109.10">
    <property type="entry name" value="NADH Oxidase"/>
    <property type="match status" value="1"/>
</dbReference>
<evidence type="ECO:0000313" key="2">
    <source>
        <dbReference type="EMBL" id="AHE98935.1"/>
    </source>
</evidence>
<dbReference type="InterPro" id="IPR020051">
    <property type="entry name" value="SagB-type_dehydrogenase"/>
</dbReference>
<dbReference type="EMBL" id="CP007029">
    <property type="protein sequence ID" value="AHE98935.1"/>
    <property type="molecule type" value="Genomic_DNA"/>
</dbReference>
<dbReference type="KEGG" id="tti:THITH_12435"/>
<sequence>MDLPEPRHTGTVSIEQTLAERRSVRSFAPGALDLDQVAQLVWSAQGVTRRADGLRTAPSAGATYPLEIDLLVSGMAEIPDGVYRYDPGRHRLERRIEGDLRRALHDAALRQSPILAAPVVMVISGQVSRTARRYGARATQYMFLEAGHAAQNVYLQGVALDVGTVVIGAFHDHEVATRLQLRDGEQPLYILPLGRTASR</sequence>
<reference evidence="2 3" key="1">
    <citation type="submission" date="2013-12" db="EMBL/GenBank/DDBJ databases">
        <authorList>
            <consortium name="DOE Joint Genome Institute"/>
            <person name="Muyzer G."/>
            <person name="Huntemann M."/>
            <person name="Han J."/>
            <person name="Chen A."/>
            <person name="Kyrpides N."/>
            <person name="Mavromatis K."/>
            <person name="Markowitz V."/>
            <person name="Palaniappan K."/>
            <person name="Ivanova N."/>
            <person name="Schaumberg A."/>
            <person name="Pati A."/>
            <person name="Liolios K."/>
            <person name="Nordberg H.P."/>
            <person name="Cantor M.N."/>
            <person name="Hua S.X."/>
            <person name="Woyke T."/>
        </authorList>
    </citation>
    <scope>NUCLEOTIDE SEQUENCE [LARGE SCALE GENOMIC DNA]</scope>
    <source>
        <strain evidence="2 3">ARh 1</strain>
    </source>
</reference>
<evidence type="ECO:0000259" key="1">
    <source>
        <dbReference type="Pfam" id="PF00881"/>
    </source>
</evidence>
<dbReference type="Pfam" id="PF00881">
    <property type="entry name" value="Nitroreductase"/>
    <property type="match status" value="1"/>
</dbReference>
<dbReference type="PANTHER" id="PTHR43745:SF2">
    <property type="entry name" value="NITROREDUCTASE MJ1384-RELATED"/>
    <property type="match status" value="1"/>
</dbReference>
<keyword evidence="3" id="KW-1185">Reference proteome</keyword>
<dbReference type="SUPFAM" id="SSF55469">
    <property type="entry name" value="FMN-dependent nitroreductase-like"/>
    <property type="match status" value="1"/>
</dbReference>
<dbReference type="CDD" id="cd02142">
    <property type="entry name" value="McbC_SagB-like_oxidoreductase"/>
    <property type="match status" value="1"/>
</dbReference>
<gene>
    <name evidence="2" type="ORF">THITH_12435</name>
</gene>
<dbReference type="InterPro" id="IPR000415">
    <property type="entry name" value="Nitroreductase-like"/>
</dbReference>
<name>W0DPY5_9GAMM</name>
<accession>W0DPY5</accession>
<proteinExistence type="predicted"/>
<dbReference type="NCBIfam" id="TIGR03605">
    <property type="entry name" value="antibiot_sagB"/>
    <property type="match status" value="1"/>
</dbReference>
<dbReference type="HOGENOM" id="CLU_059362_3_1_6"/>
<organism evidence="2 3">
    <name type="scientific">Thioalkalivibrio paradoxus ARh 1</name>
    <dbReference type="NCBI Taxonomy" id="713585"/>
    <lineage>
        <taxon>Bacteria</taxon>
        <taxon>Pseudomonadati</taxon>
        <taxon>Pseudomonadota</taxon>
        <taxon>Gammaproteobacteria</taxon>
        <taxon>Chromatiales</taxon>
        <taxon>Ectothiorhodospiraceae</taxon>
        <taxon>Thioalkalivibrio</taxon>
    </lineage>
</organism>
<dbReference type="AlphaFoldDB" id="W0DPY5"/>
<protein>
    <submittedName>
        <fullName evidence="2">Nitroreductase</fullName>
    </submittedName>
</protein>
<dbReference type="PANTHER" id="PTHR43745">
    <property type="entry name" value="NITROREDUCTASE MJ1384-RELATED"/>
    <property type="match status" value="1"/>
</dbReference>
<evidence type="ECO:0000313" key="3">
    <source>
        <dbReference type="Proteomes" id="UP000005289"/>
    </source>
</evidence>
<dbReference type="STRING" id="713585.THITH_12435"/>
<feature type="domain" description="Nitroreductase" evidence="1">
    <location>
        <begin position="19"/>
        <end position="195"/>
    </location>
</feature>
<dbReference type="InterPro" id="IPR052544">
    <property type="entry name" value="Bacteriocin_Proc_Enz"/>
</dbReference>
<dbReference type="InterPro" id="IPR029479">
    <property type="entry name" value="Nitroreductase"/>
</dbReference>